<dbReference type="EMBL" id="CM042049">
    <property type="protein sequence ID" value="KAI3746927.1"/>
    <property type="molecule type" value="Genomic_DNA"/>
</dbReference>
<protein>
    <submittedName>
        <fullName evidence="1">Uncharacterized protein</fullName>
    </submittedName>
</protein>
<evidence type="ECO:0000313" key="1">
    <source>
        <dbReference type="EMBL" id="KAI3746927.1"/>
    </source>
</evidence>
<reference evidence="1 2" key="2">
    <citation type="journal article" date="2022" name="Mol. Ecol. Resour.">
        <title>The genomes of chicory, endive, great burdock and yacon provide insights into Asteraceae paleo-polyploidization history and plant inulin production.</title>
        <authorList>
            <person name="Fan W."/>
            <person name="Wang S."/>
            <person name="Wang H."/>
            <person name="Wang A."/>
            <person name="Jiang F."/>
            <person name="Liu H."/>
            <person name="Zhao H."/>
            <person name="Xu D."/>
            <person name="Zhang Y."/>
        </authorList>
    </citation>
    <scope>NUCLEOTIDE SEQUENCE [LARGE SCALE GENOMIC DNA]</scope>
    <source>
        <strain evidence="2">cv. Niubang</strain>
    </source>
</reference>
<gene>
    <name evidence="1" type="ORF">L6452_09369</name>
</gene>
<sequence length="133" mass="13966">MIIQAMQSHLVSEPTAPPQAMQVEQQISSGLEGSRLEGNADGSGDKGKGLDNGMLQRKGEGGGNRGATHTAPTFTTPVREKAPTITSVAQSIRVASKPLRGILKMRNCYSSIAGSEGNRSLDVNVEQEGAMET</sequence>
<proteinExistence type="predicted"/>
<dbReference type="Proteomes" id="UP001055879">
    <property type="component" value="Linkage Group LG03"/>
</dbReference>
<keyword evidence="2" id="KW-1185">Reference proteome</keyword>
<evidence type="ECO:0000313" key="2">
    <source>
        <dbReference type="Proteomes" id="UP001055879"/>
    </source>
</evidence>
<accession>A0ACB9DK59</accession>
<organism evidence="1 2">
    <name type="scientific">Arctium lappa</name>
    <name type="common">Greater burdock</name>
    <name type="synonym">Lappa major</name>
    <dbReference type="NCBI Taxonomy" id="4217"/>
    <lineage>
        <taxon>Eukaryota</taxon>
        <taxon>Viridiplantae</taxon>
        <taxon>Streptophyta</taxon>
        <taxon>Embryophyta</taxon>
        <taxon>Tracheophyta</taxon>
        <taxon>Spermatophyta</taxon>
        <taxon>Magnoliopsida</taxon>
        <taxon>eudicotyledons</taxon>
        <taxon>Gunneridae</taxon>
        <taxon>Pentapetalae</taxon>
        <taxon>asterids</taxon>
        <taxon>campanulids</taxon>
        <taxon>Asterales</taxon>
        <taxon>Asteraceae</taxon>
        <taxon>Carduoideae</taxon>
        <taxon>Cardueae</taxon>
        <taxon>Arctiinae</taxon>
        <taxon>Arctium</taxon>
    </lineage>
</organism>
<reference evidence="2" key="1">
    <citation type="journal article" date="2022" name="Mol. Ecol. Resour.">
        <title>The genomes of chicory, endive, great burdock and yacon provide insights into Asteraceae palaeo-polyploidization history and plant inulin production.</title>
        <authorList>
            <person name="Fan W."/>
            <person name="Wang S."/>
            <person name="Wang H."/>
            <person name="Wang A."/>
            <person name="Jiang F."/>
            <person name="Liu H."/>
            <person name="Zhao H."/>
            <person name="Xu D."/>
            <person name="Zhang Y."/>
        </authorList>
    </citation>
    <scope>NUCLEOTIDE SEQUENCE [LARGE SCALE GENOMIC DNA]</scope>
    <source>
        <strain evidence="2">cv. Niubang</strain>
    </source>
</reference>
<comment type="caution">
    <text evidence="1">The sequence shown here is derived from an EMBL/GenBank/DDBJ whole genome shotgun (WGS) entry which is preliminary data.</text>
</comment>
<name>A0ACB9DK59_ARCLA</name>